<dbReference type="InterPro" id="IPR000086">
    <property type="entry name" value="NUDIX_hydrolase_dom"/>
</dbReference>
<name>A0ABQ6GLF7_9GAMM</name>
<dbReference type="SUPFAM" id="SSF55811">
    <property type="entry name" value="Nudix"/>
    <property type="match status" value="1"/>
</dbReference>
<dbReference type="InterPro" id="IPR015797">
    <property type="entry name" value="NUDIX_hydrolase-like_dom_sf"/>
</dbReference>
<keyword evidence="3" id="KW-1185">Reference proteome</keyword>
<protein>
    <submittedName>
        <fullName evidence="2">DNA mismatch repair protein MutT</fullName>
    </submittedName>
</protein>
<gene>
    <name evidence="2" type="ORF">tinsulaeT_01850</name>
</gene>
<dbReference type="Gene3D" id="3.90.79.10">
    <property type="entry name" value="Nucleoside Triphosphate Pyrophosphohydrolase"/>
    <property type="match status" value="1"/>
</dbReference>
<organism evidence="2 3">
    <name type="scientific">Thalassotalea insulae</name>
    <dbReference type="NCBI Taxonomy" id="2056778"/>
    <lineage>
        <taxon>Bacteria</taxon>
        <taxon>Pseudomonadati</taxon>
        <taxon>Pseudomonadota</taxon>
        <taxon>Gammaproteobacteria</taxon>
        <taxon>Alteromonadales</taxon>
        <taxon>Colwelliaceae</taxon>
        <taxon>Thalassotalea</taxon>
    </lineage>
</organism>
<evidence type="ECO:0000259" key="1">
    <source>
        <dbReference type="PROSITE" id="PS51462"/>
    </source>
</evidence>
<feature type="domain" description="Nudix hydrolase" evidence="1">
    <location>
        <begin position="1"/>
        <end position="115"/>
    </location>
</feature>
<comment type="caution">
    <text evidence="2">The sequence shown here is derived from an EMBL/GenBank/DDBJ whole genome shotgun (WGS) entry which is preliminary data.</text>
</comment>
<evidence type="ECO:0000313" key="2">
    <source>
        <dbReference type="EMBL" id="GLX76845.1"/>
    </source>
</evidence>
<dbReference type="CDD" id="cd04690">
    <property type="entry name" value="NUDIX_Hydrolase"/>
    <property type="match status" value="1"/>
</dbReference>
<accession>A0ABQ6GLF7</accession>
<dbReference type="Pfam" id="PF00293">
    <property type="entry name" value="NUDIX"/>
    <property type="match status" value="1"/>
</dbReference>
<sequence>MCVRSKDKELFYIPGGKRELEESDKQALTREVKEEVCVDLLVETIRYANTFTGPADGEADNSIVKLSCYFADFQGKLKPDAEIAELAFLSYQEKNRCSVAAAKVFDWLKAHALLE</sequence>
<dbReference type="Proteomes" id="UP001157186">
    <property type="component" value="Unassembled WGS sequence"/>
</dbReference>
<proteinExistence type="predicted"/>
<evidence type="ECO:0000313" key="3">
    <source>
        <dbReference type="Proteomes" id="UP001157186"/>
    </source>
</evidence>
<dbReference type="RefSeq" id="WP_284242635.1">
    <property type="nucleotide sequence ID" value="NZ_BSST01000001.1"/>
</dbReference>
<dbReference type="EMBL" id="BSST01000001">
    <property type="protein sequence ID" value="GLX76845.1"/>
    <property type="molecule type" value="Genomic_DNA"/>
</dbReference>
<dbReference type="PROSITE" id="PS51462">
    <property type="entry name" value="NUDIX"/>
    <property type="match status" value="1"/>
</dbReference>
<reference evidence="2 3" key="1">
    <citation type="submission" date="2023-03" db="EMBL/GenBank/DDBJ databases">
        <title>Draft genome sequence of Thalassotalea insulae KCTC 62186T.</title>
        <authorList>
            <person name="Sawabe T."/>
        </authorList>
    </citation>
    <scope>NUCLEOTIDE SEQUENCE [LARGE SCALE GENOMIC DNA]</scope>
    <source>
        <strain evidence="2 3">KCTC 62186</strain>
    </source>
</reference>